<organism evidence="2">
    <name type="scientific">Caldilinea aerophila</name>
    <dbReference type="NCBI Taxonomy" id="133453"/>
    <lineage>
        <taxon>Bacteria</taxon>
        <taxon>Bacillati</taxon>
        <taxon>Chloroflexota</taxon>
        <taxon>Caldilineae</taxon>
        <taxon>Caldilineales</taxon>
        <taxon>Caldilineaceae</taxon>
        <taxon>Caldilinea</taxon>
    </lineage>
</organism>
<dbReference type="EMBL" id="DSMG01000196">
    <property type="protein sequence ID" value="HDX33628.1"/>
    <property type="molecule type" value="Genomic_DNA"/>
</dbReference>
<name>A0A7C1JYV9_9CHLR</name>
<gene>
    <name evidence="2" type="ORF">ENQ20_19415</name>
</gene>
<dbReference type="AlphaFoldDB" id="A0A7C1JYV9"/>
<reference evidence="2" key="1">
    <citation type="journal article" date="2020" name="mSystems">
        <title>Genome- and Community-Level Interaction Insights into Carbon Utilization and Element Cycling Functions of Hydrothermarchaeota in Hydrothermal Sediment.</title>
        <authorList>
            <person name="Zhou Z."/>
            <person name="Liu Y."/>
            <person name="Xu W."/>
            <person name="Pan J."/>
            <person name="Luo Z.H."/>
            <person name="Li M."/>
        </authorList>
    </citation>
    <scope>NUCLEOTIDE SEQUENCE [LARGE SCALE GENOMIC DNA]</scope>
    <source>
        <strain evidence="2">SpSt-289</strain>
    </source>
</reference>
<comment type="caution">
    <text evidence="2">The sequence shown here is derived from an EMBL/GenBank/DDBJ whole genome shotgun (WGS) entry which is preliminary data.</text>
</comment>
<keyword evidence="1" id="KW-0812">Transmembrane</keyword>
<protein>
    <submittedName>
        <fullName evidence="2">Uncharacterized protein</fullName>
    </submittedName>
</protein>
<proteinExistence type="predicted"/>
<sequence length="217" mass="24077">MLGEQFFSWMLIGILALLVAAWLATTLQGRKRNLALALGFEESTRGRLVYLRNVSIRGFAAHFEPAPEPFTCLEVVYRSGATPDPIGFLIATLTRQNDELTLRALLPEHPAAELIWERGRIPALARAQRARGSLWVHRRSELIGGAYAVRGVDVAALEYVFVDLQARFGHALRRVHVAADREDVHVEVSLQGANLRRADAPALIATIRSLGRAALRR</sequence>
<feature type="transmembrane region" description="Helical" evidence="1">
    <location>
        <begin position="6"/>
        <end position="24"/>
    </location>
</feature>
<evidence type="ECO:0000256" key="1">
    <source>
        <dbReference type="SAM" id="Phobius"/>
    </source>
</evidence>
<evidence type="ECO:0000313" key="2">
    <source>
        <dbReference type="EMBL" id="HDX33628.1"/>
    </source>
</evidence>
<keyword evidence="1" id="KW-0472">Membrane</keyword>
<accession>A0A7C1JYV9</accession>
<keyword evidence="1" id="KW-1133">Transmembrane helix</keyword>